<name>A0A1R1PN83_ZANCU</name>
<evidence type="ECO:0000256" key="3">
    <source>
        <dbReference type="ARBA" id="ARBA00022801"/>
    </source>
</evidence>
<dbReference type="PANTHER" id="PTHR12814">
    <property type="entry name" value="RNA-BINDING PROTEIN NOB1"/>
    <property type="match status" value="1"/>
</dbReference>
<dbReference type="GO" id="GO:0046872">
    <property type="term" value="F:metal ion binding"/>
    <property type="evidence" value="ECO:0007669"/>
    <property type="project" value="UniProtKB-KW"/>
</dbReference>
<dbReference type="GO" id="GO:0016787">
    <property type="term" value="F:hydrolase activity"/>
    <property type="evidence" value="ECO:0007669"/>
    <property type="project" value="UniProtKB-KW"/>
</dbReference>
<feature type="compositionally biased region" description="Basic residues" evidence="4">
    <location>
        <begin position="208"/>
        <end position="220"/>
    </location>
</feature>
<dbReference type="Gene3D" id="6.20.210.10">
    <property type="entry name" value="Nin one binding (NOB1), Zn-ribbon-like"/>
    <property type="match status" value="1"/>
</dbReference>
<gene>
    <name evidence="7" type="ORF">AX774_g4154</name>
</gene>
<dbReference type="InterPro" id="IPR039907">
    <property type="entry name" value="NOB1"/>
</dbReference>
<dbReference type="PANTHER" id="PTHR12814:SF2">
    <property type="entry name" value="RNA-BINDING PROTEIN NOB1"/>
    <property type="match status" value="1"/>
</dbReference>
<sequence>MTTPTEASLKNKFRTSSCNAFKIDLDGEHGVQEVLENGKSNDSKDINQDILETSVCVSEGQNEAEGETGQESAADKSEKVDTEYLVLDTNVILTINNNSGRYSQYIDESLYKLVTVPQVIGELTSKYAKQQITNVKLEVIEPDNSSVKKVITTAKETGDFGSLSIADIKVIALGVMLAEKYNVVEEIDADKVEKQENTNDGMDENVAKKKKRKQKKKKKQQQQQVVVEGSDVNEDQEVDSVKPEEKIEEGVEERGEPEEEEEEEEEGGEWSTATRKKKNNYKKRNNFNNTGLPGWTNSDDGGWITPKTTGNGGMNNIGMENSSNGISNGGAKNNRNKDNERGIKQKGSRVKIATMDFAMQNVILTLEKRETNGKKGVELVDVSKGQQVIKKIKTFVLRCHSCFATTHKMDTQFCTSCGHPTLLKTSISTTEQDEGVVVHLKKNFRYNLRGKKYSIPSPANANHLVLRADDKTYTESMKRRNMLLNKAMRTNNADDVDAFWFGAATTTSGSASRGRTGERFDANGMPIVGVGRRNPNKVIKTGNKKTVCWFSRLIAGITSFSNNSSRDGSGGVPLRFFSSSPPIAASFLLVCGECGLFADCTLHPGTGNAELWLLALDGLELEWDCCLVATICLKLSFPAAGATYCLPGARARATSGLALALGLVMYIDLTAEPTALLSTSLAVVSIPNIGVCLTPGFAT</sequence>
<feature type="region of interest" description="Disordered" evidence="4">
    <location>
        <begin position="282"/>
        <end position="301"/>
    </location>
</feature>
<accession>A0A1R1PN83</accession>
<dbReference type="GO" id="GO:0004521">
    <property type="term" value="F:RNA endonuclease activity"/>
    <property type="evidence" value="ECO:0007669"/>
    <property type="project" value="TreeGrafter"/>
</dbReference>
<feature type="region of interest" description="Disordered" evidence="4">
    <location>
        <begin position="320"/>
        <end position="345"/>
    </location>
</feature>
<evidence type="ECO:0000313" key="8">
    <source>
        <dbReference type="Proteomes" id="UP000188320"/>
    </source>
</evidence>
<organism evidence="7 8">
    <name type="scientific">Zancudomyces culisetae</name>
    <name type="common">Gut fungus</name>
    <name type="synonym">Smittium culisetae</name>
    <dbReference type="NCBI Taxonomy" id="1213189"/>
    <lineage>
        <taxon>Eukaryota</taxon>
        <taxon>Fungi</taxon>
        <taxon>Fungi incertae sedis</taxon>
        <taxon>Zoopagomycota</taxon>
        <taxon>Kickxellomycotina</taxon>
        <taxon>Harpellomycetes</taxon>
        <taxon>Harpellales</taxon>
        <taxon>Legeriomycetaceae</taxon>
        <taxon>Zancudomyces</taxon>
    </lineage>
</organism>
<keyword evidence="2" id="KW-0479">Metal-binding</keyword>
<dbReference type="InterPro" id="IPR036283">
    <property type="entry name" value="NOB1_Zf-like_sf"/>
</dbReference>
<dbReference type="OrthoDB" id="446759at2759"/>
<dbReference type="EMBL" id="LSSK01000680">
    <property type="protein sequence ID" value="OMH82362.1"/>
    <property type="molecule type" value="Genomic_DNA"/>
</dbReference>
<dbReference type="Proteomes" id="UP000188320">
    <property type="component" value="Unassembled WGS sequence"/>
</dbReference>
<protein>
    <submittedName>
        <fullName evidence="7">20S-pre-rRNA D-site endonuclease nob1</fullName>
    </submittedName>
</protein>
<dbReference type="InterPro" id="IPR033411">
    <property type="entry name" value="Ribonuclease_PIN"/>
</dbReference>
<feature type="compositionally biased region" description="Low complexity" evidence="4">
    <location>
        <begin position="320"/>
        <end position="330"/>
    </location>
</feature>
<feature type="domain" description="Nin one binding (NOB1) Zn-ribbon-like" evidence="5">
    <location>
        <begin position="389"/>
        <end position="459"/>
    </location>
</feature>
<dbReference type="Pfam" id="PF08772">
    <property type="entry name" value="Zn_ribbon_NOB1"/>
    <property type="match status" value="1"/>
</dbReference>
<dbReference type="GO" id="GO:0030688">
    <property type="term" value="C:preribosome, small subunit precursor"/>
    <property type="evidence" value="ECO:0007669"/>
    <property type="project" value="TreeGrafter"/>
</dbReference>
<reference evidence="8" key="1">
    <citation type="submission" date="2017-01" db="EMBL/GenBank/DDBJ databases">
        <authorList>
            <person name="Wang Y."/>
            <person name="White M."/>
            <person name="Kvist S."/>
            <person name="Moncalvo J.-M."/>
        </authorList>
    </citation>
    <scope>NUCLEOTIDE SEQUENCE [LARGE SCALE GENOMIC DNA]</scope>
    <source>
        <strain evidence="8">COL-18-3</strain>
    </source>
</reference>
<dbReference type="InterPro" id="IPR014881">
    <property type="entry name" value="NOB1_Zn-bd"/>
</dbReference>
<dbReference type="Pfam" id="PF17146">
    <property type="entry name" value="PIN_6"/>
    <property type="match status" value="1"/>
</dbReference>
<dbReference type="SUPFAM" id="SSF144206">
    <property type="entry name" value="NOB1 zinc finger-like"/>
    <property type="match status" value="1"/>
</dbReference>
<evidence type="ECO:0000259" key="6">
    <source>
        <dbReference type="Pfam" id="PF17146"/>
    </source>
</evidence>
<feature type="region of interest" description="Disordered" evidence="4">
    <location>
        <begin position="194"/>
        <end position="277"/>
    </location>
</feature>
<feature type="compositionally biased region" description="Basic and acidic residues" evidence="4">
    <location>
        <begin position="239"/>
        <end position="254"/>
    </location>
</feature>
<evidence type="ECO:0000256" key="4">
    <source>
        <dbReference type="SAM" id="MobiDB-lite"/>
    </source>
</evidence>
<keyword evidence="3" id="KW-0378">Hydrolase</keyword>
<keyword evidence="7" id="KW-0255">Endonuclease</keyword>
<feature type="region of interest" description="Disordered" evidence="4">
    <location>
        <begin position="57"/>
        <end position="77"/>
    </location>
</feature>
<keyword evidence="8" id="KW-1185">Reference proteome</keyword>
<evidence type="ECO:0000256" key="1">
    <source>
        <dbReference type="ARBA" id="ARBA00022722"/>
    </source>
</evidence>
<evidence type="ECO:0000259" key="5">
    <source>
        <dbReference type="Pfam" id="PF08772"/>
    </source>
</evidence>
<evidence type="ECO:0000256" key="2">
    <source>
        <dbReference type="ARBA" id="ARBA00022723"/>
    </source>
</evidence>
<dbReference type="GO" id="GO:0030490">
    <property type="term" value="P:maturation of SSU-rRNA"/>
    <property type="evidence" value="ECO:0007669"/>
    <property type="project" value="TreeGrafter"/>
</dbReference>
<feature type="compositionally biased region" description="Acidic residues" evidence="4">
    <location>
        <begin position="255"/>
        <end position="268"/>
    </location>
</feature>
<keyword evidence="1" id="KW-0540">Nuclease</keyword>
<comment type="caution">
    <text evidence="7">The sequence shown here is derived from an EMBL/GenBank/DDBJ whole genome shotgun (WGS) entry which is preliminary data.</text>
</comment>
<dbReference type="Gene3D" id="3.40.50.1010">
    <property type="entry name" value="5'-nuclease"/>
    <property type="match status" value="1"/>
</dbReference>
<dbReference type="CDD" id="cd09876">
    <property type="entry name" value="PIN_Nob1-like"/>
    <property type="match status" value="1"/>
</dbReference>
<proteinExistence type="predicted"/>
<evidence type="ECO:0000313" key="7">
    <source>
        <dbReference type="EMBL" id="OMH82362.1"/>
    </source>
</evidence>
<dbReference type="AlphaFoldDB" id="A0A1R1PN83"/>
<feature type="domain" description="Ribonuclease PIN" evidence="6">
    <location>
        <begin position="85"/>
        <end position="177"/>
    </location>
</feature>